<feature type="domain" description="Transposase IS4-like" evidence="1">
    <location>
        <begin position="244"/>
        <end position="347"/>
    </location>
</feature>
<evidence type="ECO:0000259" key="1">
    <source>
        <dbReference type="Pfam" id="PF01609"/>
    </source>
</evidence>
<dbReference type="InterPro" id="IPR014737">
    <property type="entry name" value="Transposase_Tn5-like_C"/>
</dbReference>
<dbReference type="GO" id="GO:0016787">
    <property type="term" value="F:hydrolase activity"/>
    <property type="evidence" value="ECO:0007669"/>
    <property type="project" value="UniProtKB-KW"/>
</dbReference>
<dbReference type="PANTHER" id="PTHR37319:SF1">
    <property type="entry name" value="TRANSPOSASE TN5 DIMERISATION DOMAIN-CONTAINING PROTEIN"/>
    <property type="match status" value="1"/>
</dbReference>
<dbReference type="GO" id="GO:0003677">
    <property type="term" value="F:DNA binding"/>
    <property type="evidence" value="ECO:0007669"/>
    <property type="project" value="InterPro"/>
</dbReference>
<name>A0A679J6P4_9HYPH</name>
<sequence length="450" mass="48034">MDGLGIGDVRTEARGAWLFERIVATGSVVLSAVGGSEAGTASAHRYLTSPRTTVGGILKAFGRRTARACAGRPIVAVQDTSEISFAGEAAGRHGLGPAGNGRDPGFFLHPVIAVDAEDEAVLGVIDAQIWTRAEGRVGPRHVRSLEEKESFRWITGTRSAAACLGGVAESLIVVADQEGDLYSHFARRSAGTDLLVRARHDRALAEGGLMRSHAADWPVQAEDRVTIPARPGQPARTAEVTLRAGSLTLKRPAGGGTHEPLTLALHLVVVEEPEPPKGQAPLCWRLLTTRAVADAAEAREIVRLYRLRWRIEEVFRALKRDGLGLDATQVRVPDKLFRLAALALAAAVRILQLVDARVGGGRPMQDVLDEASLPWVAALGRAREGSTARLRNPHPPGSLAWLSWVVARHGGWNVAGKPPGPKIMARGWEHFSAMLAGALMTNAEPVPSRP</sequence>
<dbReference type="Gene3D" id="3.90.350.10">
    <property type="entry name" value="Transposase Inhibitor Protein From Tn5, Chain A, domain 1"/>
    <property type="match status" value="1"/>
</dbReference>
<dbReference type="PANTHER" id="PTHR37319">
    <property type="entry name" value="TRANSPOSASE"/>
    <property type="match status" value="1"/>
</dbReference>
<organism evidence="3">
    <name type="scientific">Methylobacterium bullatum</name>
    <dbReference type="NCBI Taxonomy" id="570505"/>
    <lineage>
        <taxon>Bacteria</taxon>
        <taxon>Pseudomonadati</taxon>
        <taxon>Pseudomonadota</taxon>
        <taxon>Alphaproteobacteria</taxon>
        <taxon>Hyphomicrobiales</taxon>
        <taxon>Methylobacteriaceae</taxon>
        <taxon>Methylobacterium</taxon>
    </lineage>
</organism>
<proteinExistence type="predicted"/>
<dbReference type="InterPro" id="IPR047768">
    <property type="entry name" value="Tn5p-like"/>
</dbReference>
<dbReference type="GO" id="GO:0006313">
    <property type="term" value="P:DNA transposition"/>
    <property type="evidence" value="ECO:0007669"/>
    <property type="project" value="InterPro"/>
</dbReference>
<evidence type="ECO:0000313" key="3">
    <source>
        <dbReference type="EMBL" id="CAA2106797.1"/>
    </source>
</evidence>
<dbReference type="SUPFAM" id="SSF53098">
    <property type="entry name" value="Ribonuclease H-like"/>
    <property type="match status" value="1"/>
</dbReference>
<dbReference type="EMBL" id="LR743504">
    <property type="protein sequence ID" value="CAA2100852.1"/>
    <property type="molecule type" value="Genomic_DNA"/>
</dbReference>
<dbReference type="GO" id="GO:0004803">
    <property type="term" value="F:transposase activity"/>
    <property type="evidence" value="ECO:0007669"/>
    <property type="project" value="InterPro"/>
</dbReference>
<reference evidence="3" key="1">
    <citation type="submission" date="2019-12" db="EMBL/GenBank/DDBJ databases">
        <authorList>
            <person name="Cremers G."/>
        </authorList>
    </citation>
    <scope>NUCLEOTIDE SEQUENCE</scope>
    <source>
        <strain evidence="3">Mbul1</strain>
    </source>
</reference>
<dbReference type="EMBL" id="LR743504">
    <property type="protein sequence ID" value="CAA2106898.1"/>
    <property type="molecule type" value="Genomic_DNA"/>
</dbReference>
<accession>A0A679J6P4</accession>
<protein>
    <submittedName>
        <fullName evidence="3">Transposase for transposon Tn5</fullName>
        <ecNumber evidence="3">3.1.-.-</ecNumber>
    </submittedName>
</protein>
<dbReference type="AlphaFoldDB" id="A0A679J6P4"/>
<dbReference type="EC" id="3.1.-.-" evidence="3"/>
<evidence type="ECO:0000313" key="4">
    <source>
        <dbReference type="EMBL" id="CAA2106898.1"/>
    </source>
</evidence>
<evidence type="ECO:0000313" key="5">
    <source>
        <dbReference type="EMBL" id="CAA2107133.1"/>
    </source>
</evidence>
<dbReference type="Gene3D" id="1.10.740.10">
    <property type="entry name" value="Transferase Inhibitor Protein From Tn5, Chain"/>
    <property type="match status" value="1"/>
</dbReference>
<evidence type="ECO:0000313" key="2">
    <source>
        <dbReference type="EMBL" id="CAA2100852.1"/>
    </source>
</evidence>
<dbReference type="Pfam" id="PF01609">
    <property type="entry name" value="DDE_Tnp_1"/>
    <property type="match status" value="1"/>
</dbReference>
<dbReference type="NCBIfam" id="NF033590">
    <property type="entry name" value="transpos_IS4_3"/>
    <property type="match status" value="1"/>
</dbReference>
<gene>
    <name evidence="3" type="primary">tnpA_3</name>
    <name evidence="2" type="synonym">tnpA_1</name>
    <name evidence="4" type="synonym">tnpA_4</name>
    <name evidence="5" type="synonym">tnpA_5</name>
    <name evidence="2" type="ORF">MBUL_00879</name>
    <name evidence="3" type="ORF">MBUL_03848</name>
    <name evidence="4" type="ORF">MBUL_03896</name>
    <name evidence="5" type="ORF">MBUL_04009</name>
</gene>
<dbReference type="EMBL" id="LR743504">
    <property type="protein sequence ID" value="CAA2107133.1"/>
    <property type="molecule type" value="Genomic_DNA"/>
</dbReference>
<dbReference type="InterPro" id="IPR054836">
    <property type="entry name" value="Tn5_transposase"/>
</dbReference>
<dbReference type="InterPro" id="IPR012337">
    <property type="entry name" value="RNaseH-like_sf"/>
</dbReference>
<dbReference type="InterPro" id="IPR002559">
    <property type="entry name" value="Transposase_11"/>
</dbReference>
<dbReference type="EMBL" id="LR743504">
    <property type="protein sequence ID" value="CAA2106797.1"/>
    <property type="molecule type" value="Genomic_DNA"/>
</dbReference>
<keyword evidence="3" id="KW-0378">Hydrolase</keyword>